<protein>
    <submittedName>
        <fullName evidence="2">Uncharacterized protein</fullName>
    </submittedName>
</protein>
<evidence type="ECO:0000256" key="1">
    <source>
        <dbReference type="SAM" id="MobiDB-lite"/>
    </source>
</evidence>
<dbReference type="GeneID" id="70233309"/>
<dbReference type="AlphaFoldDB" id="A0A9P8PCS8"/>
<reference evidence="2" key="1">
    <citation type="journal article" date="2021" name="Open Biol.">
        <title>Shared evolutionary footprints suggest mitochondrial oxidative damage underlies multiple complex I losses in fungi.</title>
        <authorList>
            <person name="Schikora-Tamarit M.A."/>
            <person name="Marcet-Houben M."/>
            <person name="Nosek J."/>
            <person name="Gabaldon T."/>
        </authorList>
    </citation>
    <scope>NUCLEOTIDE SEQUENCE</scope>
    <source>
        <strain evidence="2">CBS6075</strain>
    </source>
</reference>
<keyword evidence="3" id="KW-1185">Reference proteome</keyword>
<dbReference type="EMBL" id="JAEUBE010000137">
    <property type="protein sequence ID" value="KAH3669220.1"/>
    <property type="molecule type" value="Genomic_DNA"/>
</dbReference>
<organism evidence="2 3">
    <name type="scientific">Ogataea philodendri</name>
    <dbReference type="NCBI Taxonomy" id="1378263"/>
    <lineage>
        <taxon>Eukaryota</taxon>
        <taxon>Fungi</taxon>
        <taxon>Dikarya</taxon>
        <taxon>Ascomycota</taxon>
        <taxon>Saccharomycotina</taxon>
        <taxon>Pichiomycetes</taxon>
        <taxon>Pichiales</taxon>
        <taxon>Pichiaceae</taxon>
        <taxon>Ogataea</taxon>
    </lineage>
</organism>
<evidence type="ECO:0000313" key="2">
    <source>
        <dbReference type="EMBL" id="KAH3669220.1"/>
    </source>
</evidence>
<proteinExistence type="predicted"/>
<gene>
    <name evidence="2" type="ORF">OGAPHI_001341</name>
</gene>
<feature type="region of interest" description="Disordered" evidence="1">
    <location>
        <begin position="1"/>
        <end position="25"/>
    </location>
</feature>
<dbReference type="Proteomes" id="UP000769157">
    <property type="component" value="Unassembled WGS sequence"/>
</dbReference>
<dbReference type="RefSeq" id="XP_046063483.1">
    <property type="nucleotide sequence ID" value="XM_046202092.1"/>
</dbReference>
<sequence length="184" mass="20079">MTTAVETNAPGRIPFQTLSHPKANPTASSIKISECLILEPVKGAKAATSAMAIWLSPTTTPIIRYARHNPTGPVLARVPPLLRNRPVPNTPTSAIIPICLSFNAFSSLVSSSRKIDPAVNSSSLILTVSRALVCFFSNSGETAVLKDMLILHPVRFLGLLYTLWQRPIPWHPSQIFHATTDRNY</sequence>
<evidence type="ECO:0000313" key="3">
    <source>
        <dbReference type="Proteomes" id="UP000769157"/>
    </source>
</evidence>
<comment type="caution">
    <text evidence="2">The sequence shown here is derived from an EMBL/GenBank/DDBJ whole genome shotgun (WGS) entry which is preliminary data.</text>
</comment>
<accession>A0A9P8PCS8</accession>
<reference evidence="2" key="2">
    <citation type="submission" date="2021-01" db="EMBL/GenBank/DDBJ databases">
        <authorList>
            <person name="Schikora-Tamarit M.A."/>
        </authorList>
    </citation>
    <scope>NUCLEOTIDE SEQUENCE</scope>
    <source>
        <strain evidence="2">CBS6075</strain>
    </source>
</reference>
<name>A0A9P8PCS8_9ASCO</name>